<accession>W9GV73</accession>
<sequence length="310" mass="32344">MSLLEVGLAGVVARGLTLTRTPRAGLALADGAFFATLLGAGLSAGVSLATVAVWRAGLGLARLVAVVGGRGRARSPTSVGLPSEPTGSPLGEWLHRTAFRVLASLPPRLARRTRAGVFKVLFSLSEDPWRYDMLPYERRKRVALVDGVPPAAGDAGPIVELGCADGHNLQALADGYPHTRIVGLDISPLAVTAARRRTAHQSHVQVEQADARGAGAALQAVGVSSIAVLVVAEVLYYLGGPAQLAVELKTLAPLLKPSAVLILVHGTSDAERLHPAAVTALDCSTTDRVIIDDPYRPFVVETARASDDPH</sequence>
<keyword evidence="3" id="KW-1185">Reference proteome</keyword>
<evidence type="ECO:0000313" key="3">
    <source>
        <dbReference type="Proteomes" id="UP000019494"/>
    </source>
</evidence>
<dbReference type="Gene3D" id="3.40.50.150">
    <property type="entry name" value="Vaccinia Virus protein VP39"/>
    <property type="match status" value="1"/>
</dbReference>
<proteinExistence type="predicted"/>
<dbReference type="Proteomes" id="UP000019494">
    <property type="component" value="Unassembled WGS sequence"/>
</dbReference>
<dbReference type="AlphaFoldDB" id="W9GV73"/>
<gene>
    <name evidence="2" type="ORF">N864_23665</name>
</gene>
<dbReference type="InterPro" id="IPR013217">
    <property type="entry name" value="Methyltransf_12"/>
</dbReference>
<dbReference type="SUPFAM" id="SSF53335">
    <property type="entry name" value="S-adenosyl-L-methionine-dependent methyltransferases"/>
    <property type="match status" value="1"/>
</dbReference>
<protein>
    <recommendedName>
        <fullName evidence="1">Methyltransferase type 12 domain-containing protein</fullName>
    </recommendedName>
</protein>
<evidence type="ECO:0000313" key="2">
    <source>
        <dbReference type="EMBL" id="EWT07774.1"/>
    </source>
</evidence>
<feature type="domain" description="Methyltransferase type 12" evidence="1">
    <location>
        <begin position="159"/>
        <end position="261"/>
    </location>
</feature>
<evidence type="ECO:0000259" key="1">
    <source>
        <dbReference type="Pfam" id="PF08242"/>
    </source>
</evidence>
<dbReference type="InterPro" id="IPR029063">
    <property type="entry name" value="SAM-dependent_MTases_sf"/>
</dbReference>
<dbReference type="Pfam" id="PF08242">
    <property type="entry name" value="Methyltransf_12"/>
    <property type="match status" value="1"/>
</dbReference>
<dbReference type="EMBL" id="AWQS01000005">
    <property type="protein sequence ID" value="EWT07774.1"/>
    <property type="molecule type" value="Genomic_DNA"/>
</dbReference>
<reference evidence="3" key="1">
    <citation type="submission" date="2013-08" db="EMBL/GenBank/DDBJ databases">
        <title>Intrasporangium oryzae NRRL B-24470.</title>
        <authorList>
            <person name="Liu H."/>
            <person name="Wang G."/>
        </authorList>
    </citation>
    <scope>NUCLEOTIDE SEQUENCE [LARGE SCALE GENOMIC DNA]</scope>
    <source>
        <strain evidence="3">Q5-1</strain>
    </source>
</reference>
<name>W9GV73_9MICO</name>
<dbReference type="CDD" id="cd02440">
    <property type="entry name" value="AdoMet_MTases"/>
    <property type="match status" value="1"/>
</dbReference>
<comment type="caution">
    <text evidence="2">The sequence shown here is derived from an EMBL/GenBank/DDBJ whole genome shotgun (WGS) entry which is preliminary data.</text>
</comment>
<organism evidence="2 3">
    <name type="scientific">Intrasporangium chromatireducens Q5-1</name>
    <dbReference type="NCBI Taxonomy" id="584657"/>
    <lineage>
        <taxon>Bacteria</taxon>
        <taxon>Bacillati</taxon>
        <taxon>Actinomycetota</taxon>
        <taxon>Actinomycetes</taxon>
        <taxon>Micrococcales</taxon>
        <taxon>Intrasporangiaceae</taxon>
        <taxon>Intrasporangium</taxon>
    </lineage>
</organism>